<dbReference type="Proteomes" id="UP000253676">
    <property type="component" value="Unassembled WGS sequence"/>
</dbReference>
<dbReference type="EMBL" id="QNUX01000015">
    <property type="protein sequence ID" value="RBN49252.1"/>
    <property type="molecule type" value="Genomic_DNA"/>
</dbReference>
<dbReference type="RefSeq" id="WP_113637378.1">
    <property type="nucleotide sequence ID" value="NZ_QNUX01000015.1"/>
</dbReference>
<evidence type="ECO:0000313" key="3">
    <source>
        <dbReference type="Proteomes" id="UP000253676"/>
    </source>
</evidence>
<dbReference type="OrthoDB" id="9779263at2"/>
<comment type="caution">
    <text evidence="2">The sequence shown here is derived from an EMBL/GenBank/DDBJ whole genome shotgun (WGS) entry which is preliminary data.</text>
</comment>
<feature type="domain" description="MobA-like NTP transferase" evidence="1">
    <location>
        <begin position="9"/>
        <end position="165"/>
    </location>
</feature>
<dbReference type="AlphaFoldDB" id="A0A366AWN0"/>
<evidence type="ECO:0000313" key="2">
    <source>
        <dbReference type="EMBL" id="RBN49252.1"/>
    </source>
</evidence>
<proteinExistence type="predicted"/>
<keyword evidence="2" id="KW-0808">Transferase</keyword>
<gene>
    <name evidence="2" type="ORF">DR980_14310</name>
</gene>
<dbReference type="Pfam" id="PF12804">
    <property type="entry name" value="NTP_transf_3"/>
    <property type="match status" value="1"/>
</dbReference>
<dbReference type="InterPro" id="IPR025877">
    <property type="entry name" value="MobA-like_NTP_Trfase"/>
</dbReference>
<name>A0A366AWN0_9FLAO</name>
<protein>
    <submittedName>
        <fullName evidence="2">Nucleotidyltransferase family protein</fullName>
    </submittedName>
</protein>
<sequence length="196" mass="21783">MMTEKTGILILAAGNSSRLGQPKQLLEFNGNTLLNHTLEQALKVSSSTIVVTGSKKIEIEKELHPSITCYNPNWEKGLGSSLNFGIQQLLFTFPDISNCIISVCDQPFINASIFFQLIEKQKFTDRGIVASAYSDTLGIPVLFTKKYFGELVKLSGNEGAKKLLLEFKDDVAEINFEKGATDIDTIADYEQLIKRR</sequence>
<keyword evidence="3" id="KW-1185">Reference proteome</keyword>
<dbReference type="PANTHER" id="PTHR43777:SF1">
    <property type="entry name" value="MOLYBDENUM COFACTOR CYTIDYLYLTRANSFERASE"/>
    <property type="match status" value="1"/>
</dbReference>
<organism evidence="2 3">
    <name type="scientific">Flavobacterium psychrolimnae</name>
    <dbReference type="NCBI Taxonomy" id="249351"/>
    <lineage>
        <taxon>Bacteria</taxon>
        <taxon>Pseudomonadati</taxon>
        <taxon>Bacteroidota</taxon>
        <taxon>Flavobacteriia</taxon>
        <taxon>Flavobacteriales</taxon>
        <taxon>Flavobacteriaceae</taxon>
        <taxon>Flavobacterium</taxon>
    </lineage>
</organism>
<accession>A0A366AWN0</accession>
<dbReference type="SUPFAM" id="SSF53448">
    <property type="entry name" value="Nucleotide-diphospho-sugar transferases"/>
    <property type="match status" value="1"/>
</dbReference>
<dbReference type="PANTHER" id="PTHR43777">
    <property type="entry name" value="MOLYBDENUM COFACTOR CYTIDYLYLTRANSFERASE"/>
    <property type="match status" value="1"/>
</dbReference>
<dbReference type="Gene3D" id="3.90.550.10">
    <property type="entry name" value="Spore Coat Polysaccharide Biosynthesis Protein SpsA, Chain A"/>
    <property type="match status" value="1"/>
</dbReference>
<evidence type="ECO:0000259" key="1">
    <source>
        <dbReference type="Pfam" id="PF12804"/>
    </source>
</evidence>
<dbReference type="InterPro" id="IPR029044">
    <property type="entry name" value="Nucleotide-diphossugar_trans"/>
</dbReference>
<dbReference type="GO" id="GO:0016779">
    <property type="term" value="F:nucleotidyltransferase activity"/>
    <property type="evidence" value="ECO:0007669"/>
    <property type="project" value="UniProtKB-ARBA"/>
</dbReference>
<reference evidence="2 3" key="1">
    <citation type="submission" date="2018-07" db="EMBL/GenBank/DDBJ databases">
        <title>Complete genome sequence of Flavobacterium psychrolimnae LMG 22018.</title>
        <authorList>
            <person name="Kim D.-U."/>
        </authorList>
    </citation>
    <scope>NUCLEOTIDE SEQUENCE [LARGE SCALE GENOMIC DNA]</scope>
    <source>
        <strain evidence="2 3">LMG 22018</strain>
    </source>
</reference>
<dbReference type="CDD" id="cd04182">
    <property type="entry name" value="GT_2_like_f"/>
    <property type="match status" value="1"/>
</dbReference>